<dbReference type="InterPro" id="IPR050194">
    <property type="entry name" value="Glycosyltransferase_grp1"/>
</dbReference>
<dbReference type="AlphaFoldDB" id="A0A4Y4EX65"/>
<accession>A0A4Y4EX65</accession>
<sequence length="372" mass="40843">MHLVDVTMFHAPASGGVRTYLGAKHRCLADAADVRTSLLVPGAERDALGDCHTLPALRLPLGQGYRFPLRRRPWREAIERLAPDLIEAGDPYVTAWSALDAGQRLGVPVVGFYHSDLPRLMGDRFGRIVERRLQAYVADLYGRFDSVMAPCRAMAERLEDWGVPDVRVQSLGVDLDTFHPGRADEGLRASLELPDSTRLLVFAGRNSREKHVDFLLEVMQRLGSNYRLLLMGPGMPTRVPANVTSVPRCCDRHEVARALASADAMLHAGTRETFGLVALEAMASGIPVVGARAGALIENVPLGGGMLCNPLDPADMARAVEELFLNDVAASGRHARRYVERRFGWQAVIDDLLVHYTGLSRQAVDTAWSRHG</sequence>
<dbReference type="PANTHER" id="PTHR45947">
    <property type="entry name" value="SULFOQUINOVOSYL TRANSFERASE SQD2"/>
    <property type="match status" value="1"/>
</dbReference>
<dbReference type="GO" id="GO:0016757">
    <property type="term" value="F:glycosyltransferase activity"/>
    <property type="evidence" value="ECO:0007669"/>
    <property type="project" value="UniProtKB-ARBA"/>
</dbReference>
<name>A0A4Y4EX65_9GAMM</name>
<dbReference type="CDD" id="cd03814">
    <property type="entry name" value="GT4-like"/>
    <property type="match status" value="1"/>
</dbReference>
<evidence type="ECO:0000259" key="1">
    <source>
        <dbReference type="Pfam" id="PF13439"/>
    </source>
</evidence>
<dbReference type="Proteomes" id="UP000319812">
    <property type="component" value="Unassembled WGS sequence"/>
</dbReference>
<evidence type="ECO:0000313" key="3">
    <source>
        <dbReference type="Proteomes" id="UP000319812"/>
    </source>
</evidence>
<dbReference type="InterPro" id="IPR028098">
    <property type="entry name" value="Glyco_trans_4-like_N"/>
</dbReference>
<dbReference type="Gene3D" id="3.40.50.2000">
    <property type="entry name" value="Glycogen Phosphorylase B"/>
    <property type="match status" value="2"/>
</dbReference>
<proteinExistence type="predicted"/>
<protein>
    <recommendedName>
        <fullName evidence="1">Glycosyltransferase subfamily 4-like N-terminal domain-containing protein</fullName>
    </recommendedName>
</protein>
<dbReference type="RefSeq" id="WP_141317719.1">
    <property type="nucleotide sequence ID" value="NZ_BJOC01000011.1"/>
</dbReference>
<dbReference type="Pfam" id="PF13439">
    <property type="entry name" value="Glyco_transf_4"/>
    <property type="match status" value="1"/>
</dbReference>
<dbReference type="SUPFAM" id="SSF53756">
    <property type="entry name" value="UDP-Glycosyltransferase/glycogen phosphorylase"/>
    <property type="match status" value="1"/>
</dbReference>
<evidence type="ECO:0000313" key="2">
    <source>
        <dbReference type="EMBL" id="GED21693.1"/>
    </source>
</evidence>
<reference evidence="2 3" key="1">
    <citation type="submission" date="2019-06" db="EMBL/GenBank/DDBJ databases">
        <title>Whole genome shotgun sequence of Halomonas halmophila NBRC 15537.</title>
        <authorList>
            <person name="Hosoyama A."/>
            <person name="Uohara A."/>
            <person name="Ohji S."/>
            <person name="Ichikawa N."/>
        </authorList>
    </citation>
    <scope>NUCLEOTIDE SEQUENCE [LARGE SCALE GENOMIC DNA]</scope>
    <source>
        <strain evidence="2 3">NBRC 15537</strain>
    </source>
</reference>
<dbReference type="Pfam" id="PF13692">
    <property type="entry name" value="Glyco_trans_1_4"/>
    <property type="match status" value="1"/>
</dbReference>
<dbReference type="OrthoDB" id="9802525at2"/>
<comment type="caution">
    <text evidence="2">The sequence shown here is derived from an EMBL/GenBank/DDBJ whole genome shotgun (WGS) entry which is preliminary data.</text>
</comment>
<dbReference type="PANTHER" id="PTHR45947:SF3">
    <property type="entry name" value="SULFOQUINOVOSYL TRANSFERASE SQD2"/>
    <property type="match status" value="1"/>
</dbReference>
<keyword evidence="3" id="KW-1185">Reference proteome</keyword>
<feature type="domain" description="Glycosyltransferase subfamily 4-like N-terminal" evidence="1">
    <location>
        <begin position="15"/>
        <end position="176"/>
    </location>
</feature>
<dbReference type="EMBL" id="BJOC01000011">
    <property type="protein sequence ID" value="GED21693.1"/>
    <property type="molecule type" value="Genomic_DNA"/>
</dbReference>
<gene>
    <name evidence="2" type="ORF">HHA01_06700</name>
</gene>
<organism evidence="2 3">
    <name type="scientific">Halomonas halmophila</name>
    <dbReference type="NCBI Taxonomy" id="252"/>
    <lineage>
        <taxon>Bacteria</taxon>
        <taxon>Pseudomonadati</taxon>
        <taxon>Pseudomonadota</taxon>
        <taxon>Gammaproteobacteria</taxon>
        <taxon>Oceanospirillales</taxon>
        <taxon>Halomonadaceae</taxon>
        <taxon>Halomonas</taxon>
    </lineage>
</organism>